<dbReference type="Pfam" id="PF01979">
    <property type="entry name" value="Amidohydro_1"/>
    <property type="match status" value="1"/>
</dbReference>
<proteinExistence type="inferred from homology"/>
<dbReference type="PIRSF" id="PIRSF038994">
    <property type="entry name" value="NagA"/>
    <property type="match status" value="1"/>
</dbReference>
<accession>A0ABV7Y7T9</accession>
<evidence type="ECO:0000313" key="8">
    <source>
        <dbReference type="Proteomes" id="UP001595699"/>
    </source>
</evidence>
<keyword evidence="2" id="KW-0479">Metal-binding</keyword>
<dbReference type="RefSeq" id="WP_205117133.1">
    <property type="nucleotide sequence ID" value="NZ_JAFBCM010000001.1"/>
</dbReference>
<keyword evidence="4 5" id="KW-0119">Carbohydrate metabolism</keyword>
<comment type="similarity">
    <text evidence="1 5">Belongs to the metallo-dependent hydrolases superfamily. NagA family.</text>
</comment>
<organism evidence="7 8">
    <name type="scientific">Tenggerimyces flavus</name>
    <dbReference type="NCBI Taxonomy" id="1708749"/>
    <lineage>
        <taxon>Bacteria</taxon>
        <taxon>Bacillati</taxon>
        <taxon>Actinomycetota</taxon>
        <taxon>Actinomycetes</taxon>
        <taxon>Propionibacteriales</taxon>
        <taxon>Nocardioidaceae</taxon>
        <taxon>Tenggerimyces</taxon>
    </lineage>
</organism>
<dbReference type="PANTHER" id="PTHR11113:SF14">
    <property type="entry name" value="N-ACETYLGLUCOSAMINE-6-PHOSPHATE DEACETYLASE"/>
    <property type="match status" value="1"/>
</dbReference>
<comment type="caution">
    <text evidence="7">The sequence shown here is derived from an EMBL/GenBank/DDBJ whole genome shotgun (WGS) entry which is preliminary data.</text>
</comment>
<dbReference type="EC" id="3.5.1.25" evidence="7"/>
<dbReference type="SUPFAM" id="SSF51338">
    <property type="entry name" value="Composite domain of metallo-dependent hydrolases"/>
    <property type="match status" value="1"/>
</dbReference>
<dbReference type="InterPro" id="IPR006680">
    <property type="entry name" value="Amidohydro-rel"/>
</dbReference>
<keyword evidence="3 5" id="KW-0378">Hydrolase</keyword>
<dbReference type="PANTHER" id="PTHR11113">
    <property type="entry name" value="N-ACETYLGLUCOSAMINE-6-PHOSPHATE DEACETYLASE"/>
    <property type="match status" value="1"/>
</dbReference>
<sequence>MTVFANGKIVTPDGVLEPGWIEVSGDRITGLGEGQPQGAVDVDLAGKVVVPGFVDIHTHGGGGTSYPDGDPEKAARAALFHRSHGTTTTIASLVTAPGDVLERQLGALVDVAKDGLVAGIHLEGPWISVERRGAHDPNIVRPPTRDEVGRMLKLGGGHVRMVTLAPELPGGMDAVRQVIDADAVVAVGHSDASYEVVREAIDAGATVATHLFNGMPPVHHRKPGPVVALLEDPRATVELIADGHHLHHGVIAVAVNAAGPDRVALVTDAMTAAGMSDGTYDLGGRTVVVEGGLVMLPEQNTIAGSTLTMDAAFRFAVQKVGLSLVDAAKCAATTPARVFGFSDVGALRDGLRADLVILDPALNRVAVMQRGEFVYEEGLR</sequence>
<evidence type="ECO:0000256" key="5">
    <source>
        <dbReference type="PIRNR" id="PIRNR038994"/>
    </source>
</evidence>
<evidence type="ECO:0000256" key="2">
    <source>
        <dbReference type="ARBA" id="ARBA00022723"/>
    </source>
</evidence>
<dbReference type="NCBIfam" id="TIGR00221">
    <property type="entry name" value="nagA"/>
    <property type="match status" value="1"/>
</dbReference>
<reference evidence="8" key="1">
    <citation type="journal article" date="2019" name="Int. J. Syst. Evol. Microbiol.">
        <title>The Global Catalogue of Microorganisms (GCM) 10K type strain sequencing project: providing services to taxonomists for standard genome sequencing and annotation.</title>
        <authorList>
            <consortium name="The Broad Institute Genomics Platform"/>
            <consortium name="The Broad Institute Genome Sequencing Center for Infectious Disease"/>
            <person name="Wu L."/>
            <person name="Ma J."/>
        </authorList>
    </citation>
    <scope>NUCLEOTIDE SEQUENCE [LARGE SCALE GENOMIC DNA]</scope>
    <source>
        <strain evidence="8">CGMCC 4.7241</strain>
    </source>
</reference>
<feature type="domain" description="Amidohydrolase-related" evidence="6">
    <location>
        <begin position="48"/>
        <end position="364"/>
    </location>
</feature>
<dbReference type="EMBL" id="JBHRZH010000006">
    <property type="protein sequence ID" value="MFC3760897.1"/>
    <property type="molecule type" value="Genomic_DNA"/>
</dbReference>
<name>A0ABV7Y7T9_9ACTN</name>
<evidence type="ECO:0000256" key="4">
    <source>
        <dbReference type="ARBA" id="ARBA00023277"/>
    </source>
</evidence>
<dbReference type="GO" id="GO:0008448">
    <property type="term" value="F:N-acetylglucosamine-6-phosphate deacetylase activity"/>
    <property type="evidence" value="ECO:0007669"/>
    <property type="project" value="UniProtKB-EC"/>
</dbReference>
<dbReference type="CDD" id="cd00854">
    <property type="entry name" value="NagA"/>
    <property type="match status" value="1"/>
</dbReference>
<gene>
    <name evidence="7" type="primary">nagA</name>
    <name evidence="7" type="ORF">ACFOUW_08600</name>
</gene>
<protein>
    <submittedName>
        <fullName evidence="7">N-acetylglucosamine-6-phosphate deacetylase</fullName>
        <ecNumber evidence="7">3.5.1.25</ecNumber>
    </submittedName>
</protein>
<dbReference type="InterPro" id="IPR003764">
    <property type="entry name" value="GlcNAc_6-P_deAcase"/>
</dbReference>
<dbReference type="Proteomes" id="UP001595699">
    <property type="component" value="Unassembled WGS sequence"/>
</dbReference>
<dbReference type="SUPFAM" id="SSF51556">
    <property type="entry name" value="Metallo-dependent hydrolases"/>
    <property type="match status" value="1"/>
</dbReference>
<dbReference type="InterPro" id="IPR032466">
    <property type="entry name" value="Metal_Hydrolase"/>
</dbReference>
<dbReference type="Gene3D" id="3.20.20.140">
    <property type="entry name" value="Metal-dependent hydrolases"/>
    <property type="match status" value="1"/>
</dbReference>
<evidence type="ECO:0000256" key="1">
    <source>
        <dbReference type="ARBA" id="ARBA00010716"/>
    </source>
</evidence>
<evidence type="ECO:0000259" key="6">
    <source>
        <dbReference type="Pfam" id="PF01979"/>
    </source>
</evidence>
<evidence type="ECO:0000313" key="7">
    <source>
        <dbReference type="EMBL" id="MFC3760897.1"/>
    </source>
</evidence>
<dbReference type="InterPro" id="IPR011059">
    <property type="entry name" value="Metal-dep_hydrolase_composite"/>
</dbReference>
<dbReference type="Gene3D" id="2.30.40.10">
    <property type="entry name" value="Urease, subunit C, domain 1"/>
    <property type="match status" value="1"/>
</dbReference>
<evidence type="ECO:0000256" key="3">
    <source>
        <dbReference type="ARBA" id="ARBA00022801"/>
    </source>
</evidence>
<keyword evidence="8" id="KW-1185">Reference proteome</keyword>